<dbReference type="HAMAP" id="MF_00170">
    <property type="entry name" value="Rib_5P_isom_A"/>
    <property type="match status" value="1"/>
</dbReference>
<dbReference type="InterPro" id="IPR037171">
    <property type="entry name" value="NagB/RpiA_transferase-like"/>
</dbReference>
<evidence type="ECO:0000313" key="4">
    <source>
        <dbReference type="EMBL" id="KRN32409.1"/>
    </source>
</evidence>
<comment type="catalytic activity">
    <reaction evidence="1 3">
        <text>aldehydo-D-ribose 5-phosphate = D-ribulose 5-phosphate</text>
        <dbReference type="Rhea" id="RHEA:14657"/>
        <dbReference type="ChEBI" id="CHEBI:58121"/>
        <dbReference type="ChEBI" id="CHEBI:58273"/>
        <dbReference type="EC" id="5.3.1.6"/>
    </reaction>
</comment>
<dbReference type="NCBIfam" id="NF001924">
    <property type="entry name" value="PRK00702.1"/>
    <property type="match status" value="1"/>
</dbReference>
<dbReference type="CDD" id="cd01398">
    <property type="entry name" value="RPI_A"/>
    <property type="match status" value="1"/>
</dbReference>
<gene>
    <name evidence="3" type="primary">rpiA</name>
    <name evidence="4" type="ORF">IV68_GL000761</name>
</gene>
<comment type="function">
    <text evidence="3">Catalyzes the reversible conversion of ribose-5-phosphate to ribulose 5-phosphate.</text>
</comment>
<dbReference type="AlphaFoldDB" id="A0A0R2FVG3"/>
<dbReference type="NCBIfam" id="TIGR00021">
    <property type="entry name" value="rpiA"/>
    <property type="match status" value="1"/>
</dbReference>
<feature type="active site" description="Proton acceptor" evidence="3">
    <location>
        <position position="111"/>
    </location>
</feature>
<evidence type="ECO:0000256" key="2">
    <source>
        <dbReference type="ARBA" id="ARBA00023235"/>
    </source>
</evidence>
<dbReference type="EMBL" id="JQAX01000002">
    <property type="protein sequence ID" value="KRN32409.1"/>
    <property type="molecule type" value="Genomic_DNA"/>
</dbReference>
<comment type="similarity">
    <text evidence="3">Belongs to the ribose 5-phosphate isomerase family.</text>
</comment>
<dbReference type="Proteomes" id="UP000051296">
    <property type="component" value="Unassembled WGS sequence"/>
</dbReference>
<dbReference type="UniPathway" id="UPA00115">
    <property type="reaction ID" value="UER00412"/>
</dbReference>
<dbReference type="InParanoid" id="A0A0R2FVG3"/>
<sequence>MTEHVLTQDQQKQLAAQTAVQYIQDGDVVGLGTGSTAAHFVRALSDRVQAEGLHLTCTTTSNRTTALAQSLGLPVYPLEQVATIDVTVDGADQVDPALNGIKGGGAALLHEKVVAHNSKRNIWITDESKYQPKLNGYSLPVEVIQFGSEHLCKELAAEGLAPHFRLTENETKLVTDSGNYIIDIKIPAEASLTELAAALEMKVGVVEQGLFLNICDQVIIGHADGTVKTLTR</sequence>
<comment type="caution">
    <text evidence="4">The sequence shown here is derived from an EMBL/GenBank/DDBJ whole genome shotgun (WGS) entry which is preliminary data.</text>
</comment>
<dbReference type="Gene3D" id="3.40.50.1360">
    <property type="match status" value="1"/>
</dbReference>
<keyword evidence="5" id="KW-1185">Reference proteome</keyword>
<organism evidence="4 5">
    <name type="scientific">Weissella halotolerans DSM 20190</name>
    <dbReference type="NCBI Taxonomy" id="1123500"/>
    <lineage>
        <taxon>Bacteria</taxon>
        <taxon>Bacillati</taxon>
        <taxon>Bacillota</taxon>
        <taxon>Bacilli</taxon>
        <taxon>Lactobacillales</taxon>
        <taxon>Lactobacillaceae</taxon>
        <taxon>Weissella</taxon>
    </lineage>
</organism>
<feature type="binding site" evidence="3">
    <location>
        <begin position="102"/>
        <end position="105"/>
    </location>
    <ligand>
        <name>substrate</name>
    </ligand>
</feature>
<name>A0A0R2FVG3_9LACO</name>
<dbReference type="FunFam" id="3.40.50.1360:FF:000001">
    <property type="entry name" value="Ribose-5-phosphate isomerase A"/>
    <property type="match status" value="1"/>
</dbReference>
<dbReference type="SUPFAM" id="SSF100950">
    <property type="entry name" value="NagB/RpiA/CoA transferase-like"/>
    <property type="match status" value="1"/>
</dbReference>
<dbReference type="PANTHER" id="PTHR11934">
    <property type="entry name" value="RIBOSE-5-PHOSPHATE ISOMERASE"/>
    <property type="match status" value="1"/>
</dbReference>
<dbReference type="eggNOG" id="COG0120">
    <property type="taxonomic scope" value="Bacteria"/>
</dbReference>
<evidence type="ECO:0000313" key="5">
    <source>
        <dbReference type="Proteomes" id="UP000051296"/>
    </source>
</evidence>
<keyword evidence="2 3" id="KW-0413">Isomerase</keyword>
<feature type="binding site" evidence="3">
    <location>
        <position position="129"/>
    </location>
    <ligand>
        <name>substrate</name>
    </ligand>
</feature>
<dbReference type="PATRIC" id="fig|1123500.6.peg.767"/>
<dbReference type="InterPro" id="IPR004788">
    <property type="entry name" value="Ribose5P_isomerase_type_A"/>
</dbReference>
<evidence type="ECO:0000256" key="1">
    <source>
        <dbReference type="ARBA" id="ARBA00001713"/>
    </source>
</evidence>
<dbReference type="GO" id="GO:0004751">
    <property type="term" value="F:ribose-5-phosphate isomerase activity"/>
    <property type="evidence" value="ECO:0007669"/>
    <property type="project" value="UniProtKB-UniRule"/>
</dbReference>
<dbReference type="PANTHER" id="PTHR11934:SF0">
    <property type="entry name" value="RIBOSE-5-PHOSPHATE ISOMERASE"/>
    <property type="match status" value="1"/>
</dbReference>
<dbReference type="SUPFAM" id="SSF75445">
    <property type="entry name" value="D-ribose-5-phosphate isomerase (RpiA), lid domain"/>
    <property type="match status" value="1"/>
</dbReference>
<evidence type="ECO:0000256" key="3">
    <source>
        <dbReference type="HAMAP-Rule" id="MF_00170"/>
    </source>
</evidence>
<dbReference type="Gene3D" id="3.30.70.260">
    <property type="match status" value="1"/>
</dbReference>
<comment type="pathway">
    <text evidence="3">Carbohydrate degradation; pentose phosphate pathway; D-ribose 5-phosphate from D-ribulose 5-phosphate (non-oxidative stage): step 1/1.</text>
</comment>
<feature type="binding site" evidence="3">
    <location>
        <begin position="33"/>
        <end position="36"/>
    </location>
    <ligand>
        <name>substrate</name>
    </ligand>
</feature>
<reference evidence="4 5" key="1">
    <citation type="journal article" date="2015" name="Genome Announc.">
        <title>Expanding the biotechnology potential of lactobacilli through comparative genomics of 213 strains and associated genera.</title>
        <authorList>
            <person name="Sun Z."/>
            <person name="Harris H.M."/>
            <person name="McCann A."/>
            <person name="Guo C."/>
            <person name="Argimon S."/>
            <person name="Zhang W."/>
            <person name="Yang X."/>
            <person name="Jeffery I.B."/>
            <person name="Cooney J.C."/>
            <person name="Kagawa T.F."/>
            <person name="Liu W."/>
            <person name="Song Y."/>
            <person name="Salvetti E."/>
            <person name="Wrobel A."/>
            <person name="Rasinkangas P."/>
            <person name="Parkhill J."/>
            <person name="Rea M.C."/>
            <person name="O'Sullivan O."/>
            <person name="Ritari J."/>
            <person name="Douillard F.P."/>
            <person name="Paul Ross R."/>
            <person name="Yang R."/>
            <person name="Briner A.E."/>
            <person name="Felis G.E."/>
            <person name="de Vos W.M."/>
            <person name="Barrangou R."/>
            <person name="Klaenhammer T.R."/>
            <person name="Caufield P.W."/>
            <person name="Cui Y."/>
            <person name="Zhang H."/>
            <person name="O'Toole P.W."/>
        </authorList>
    </citation>
    <scope>NUCLEOTIDE SEQUENCE [LARGE SCALE GENOMIC DNA]</scope>
    <source>
        <strain evidence="4 5">DSM 20190</strain>
    </source>
</reference>
<dbReference type="Pfam" id="PF06026">
    <property type="entry name" value="Rib_5-P_isom_A"/>
    <property type="match status" value="1"/>
</dbReference>
<protein>
    <recommendedName>
        <fullName evidence="3">Ribose-5-phosphate isomerase A</fullName>
        <ecNumber evidence="3">5.3.1.6</ecNumber>
    </recommendedName>
    <alternativeName>
        <fullName evidence="3">Phosphoriboisomerase A</fullName>
        <shortName evidence="3">PRI</shortName>
    </alternativeName>
</protein>
<proteinExistence type="inferred from homology"/>
<dbReference type="STRING" id="1123500.GCA_000420365_00665"/>
<dbReference type="GO" id="GO:0006014">
    <property type="term" value="P:D-ribose metabolic process"/>
    <property type="evidence" value="ECO:0007669"/>
    <property type="project" value="TreeGrafter"/>
</dbReference>
<dbReference type="OrthoDB" id="5870696at2"/>
<dbReference type="GO" id="GO:0005829">
    <property type="term" value="C:cytosol"/>
    <property type="evidence" value="ECO:0007669"/>
    <property type="project" value="TreeGrafter"/>
</dbReference>
<dbReference type="InterPro" id="IPR020672">
    <property type="entry name" value="Ribose5P_isomerase_typA_subgr"/>
</dbReference>
<comment type="subunit">
    <text evidence="3">Homodimer.</text>
</comment>
<dbReference type="RefSeq" id="WP_022791445.1">
    <property type="nucleotide sequence ID" value="NZ_ATUU01000002.1"/>
</dbReference>
<feature type="binding site" evidence="3">
    <location>
        <begin position="89"/>
        <end position="92"/>
    </location>
    <ligand>
        <name>substrate</name>
    </ligand>
</feature>
<accession>A0A0R2FVG3</accession>
<dbReference type="EC" id="5.3.1.6" evidence="3"/>
<dbReference type="GO" id="GO:0009052">
    <property type="term" value="P:pentose-phosphate shunt, non-oxidative branch"/>
    <property type="evidence" value="ECO:0007669"/>
    <property type="project" value="UniProtKB-UniRule"/>
</dbReference>